<name>N6UNG9_DENPD</name>
<dbReference type="HOGENOM" id="CLU_014031_0_0_1"/>
<dbReference type="OMA" id="SAFWENN"/>
<dbReference type="Proteomes" id="UP000030742">
    <property type="component" value="Unassembled WGS sequence"/>
</dbReference>
<evidence type="ECO:0000313" key="3">
    <source>
        <dbReference type="EMBL" id="ERL92311.1"/>
    </source>
</evidence>
<dbReference type="Pfam" id="PF23055">
    <property type="entry name" value="DUF7041"/>
    <property type="match status" value="1"/>
</dbReference>
<protein>
    <recommendedName>
        <fullName evidence="1">DUF7041 domain-containing protein</fullName>
    </recommendedName>
</protein>
<dbReference type="AlphaFoldDB" id="N6UNG9"/>
<dbReference type="KEGG" id="dpa:109534126"/>
<dbReference type="OrthoDB" id="8018451at2759"/>
<organism evidence="2">
    <name type="scientific">Dendroctonus ponderosae</name>
    <name type="common">Mountain pine beetle</name>
    <dbReference type="NCBI Taxonomy" id="77166"/>
    <lineage>
        <taxon>Eukaryota</taxon>
        <taxon>Metazoa</taxon>
        <taxon>Ecdysozoa</taxon>
        <taxon>Arthropoda</taxon>
        <taxon>Hexapoda</taxon>
        <taxon>Insecta</taxon>
        <taxon>Pterygota</taxon>
        <taxon>Neoptera</taxon>
        <taxon>Endopterygota</taxon>
        <taxon>Coleoptera</taxon>
        <taxon>Polyphaga</taxon>
        <taxon>Cucujiformia</taxon>
        <taxon>Curculionidae</taxon>
        <taxon>Scolytinae</taxon>
        <taxon>Dendroctonus</taxon>
    </lineage>
</organism>
<sequence length="247" mass="28615">MAASNLDATATKRKVECTVTPELSAFWENNPKGWFAQVEAVFRLANIEQSLTKLEYISSVLTDKQSQPIIDIITEPPEVEPYEKAKAQLIKKFSYDPKNIRTFDNVEIGSRPTDMLRRMKELAPELNESAMRTVFLDKLPRRVREFARCLTKLDLHELAETADIIEKSLRPSAEEGLKYDCHWMIKLALNNLINEVKSSRECFEEYIYGQGSEEQSSSEFSDERICYYHWKFGDNAFKCRGRCDYNA</sequence>
<proteinExistence type="predicted"/>
<evidence type="ECO:0000259" key="1">
    <source>
        <dbReference type="Pfam" id="PF23055"/>
    </source>
</evidence>
<keyword evidence="5" id="KW-1185">Reference proteome</keyword>
<dbReference type="PANTHER" id="PTHR33327">
    <property type="entry name" value="ENDONUCLEASE"/>
    <property type="match status" value="1"/>
</dbReference>
<accession>N6UNG9</accession>
<reference evidence="4" key="2">
    <citation type="submission" date="2024-08" db="UniProtKB">
        <authorList>
            <consortium name="EnsemblMetazoa"/>
        </authorList>
    </citation>
    <scope>IDENTIFICATION</scope>
</reference>
<feature type="domain" description="DUF7041" evidence="1">
    <location>
        <begin position="24"/>
        <end position="95"/>
    </location>
</feature>
<dbReference type="EMBL" id="KB735824">
    <property type="protein sequence ID" value="ENN83295.1"/>
    <property type="molecule type" value="Genomic_DNA"/>
</dbReference>
<dbReference type="STRING" id="77166.N6UNG9"/>
<evidence type="ECO:0000313" key="6">
    <source>
        <dbReference type="Proteomes" id="UP000030742"/>
    </source>
</evidence>
<gene>
    <name evidence="4" type="primary">109534126</name>
    <name evidence="3" type="ORF">D910_09628</name>
    <name evidence="2" type="ORF">YQE_00346</name>
</gene>
<dbReference type="PANTHER" id="PTHR33327:SF3">
    <property type="entry name" value="RNA-DIRECTED DNA POLYMERASE"/>
    <property type="match status" value="1"/>
</dbReference>
<feature type="non-terminal residue" evidence="2">
    <location>
        <position position="1"/>
    </location>
</feature>
<dbReference type="Proteomes" id="UP000019118">
    <property type="component" value="Unassembled WGS sequence"/>
</dbReference>
<evidence type="ECO:0000313" key="5">
    <source>
        <dbReference type="Proteomes" id="UP000019118"/>
    </source>
</evidence>
<dbReference type="EnsemblMetazoa" id="XM_019899702.1">
    <property type="protein sequence ID" value="XP_019755261.1"/>
    <property type="gene ID" value="LOC109534126"/>
</dbReference>
<evidence type="ECO:0000313" key="2">
    <source>
        <dbReference type="EMBL" id="ENN83295.1"/>
    </source>
</evidence>
<dbReference type="EMBL" id="KB632319">
    <property type="protein sequence ID" value="ERL92311.1"/>
    <property type="molecule type" value="Genomic_DNA"/>
</dbReference>
<dbReference type="InterPro" id="IPR055469">
    <property type="entry name" value="DUF7041"/>
</dbReference>
<evidence type="ECO:0000313" key="4">
    <source>
        <dbReference type="EnsemblMetazoa" id="XP_019755261.1"/>
    </source>
</evidence>
<reference evidence="5 6" key="1">
    <citation type="journal article" date="2013" name="Genome Biol.">
        <title>Draft genome of the mountain pine beetle, Dendroctonus ponderosae Hopkins, a major forest pest.</title>
        <authorList>
            <person name="Keeling C.I."/>
            <person name="Yuen M.M."/>
            <person name="Liao N.Y."/>
            <person name="Docking T.R."/>
            <person name="Chan S.K."/>
            <person name="Taylor G.A."/>
            <person name="Palmquist D.L."/>
            <person name="Jackman S.D."/>
            <person name="Nguyen A."/>
            <person name="Li M."/>
            <person name="Henderson H."/>
            <person name="Janes J.K."/>
            <person name="Zhao Y."/>
            <person name="Pandoh P."/>
            <person name="Moore R."/>
            <person name="Sperling F.A."/>
            <person name="Huber D.P."/>
            <person name="Birol I."/>
            <person name="Jones S.J."/>
            <person name="Bohlmann J."/>
        </authorList>
    </citation>
    <scope>NUCLEOTIDE SEQUENCE</scope>
</reference>